<dbReference type="GO" id="GO:0042597">
    <property type="term" value="C:periplasmic space"/>
    <property type="evidence" value="ECO:0007669"/>
    <property type="project" value="UniProtKB-SubCell"/>
</dbReference>
<dbReference type="GO" id="GO:0042626">
    <property type="term" value="F:ATPase-coupled transmembrane transporter activity"/>
    <property type="evidence" value="ECO:0007669"/>
    <property type="project" value="InterPro"/>
</dbReference>
<evidence type="ECO:0000256" key="4">
    <source>
        <dbReference type="ARBA" id="ARBA00022729"/>
    </source>
</evidence>
<dbReference type="AlphaFoldDB" id="A0A0C1R387"/>
<organism evidence="10">
    <name type="scientific">Tolypothrix bouteillei VB521301</name>
    <dbReference type="NCBI Taxonomy" id="1479485"/>
    <lineage>
        <taxon>Bacteria</taxon>
        <taxon>Bacillati</taxon>
        <taxon>Cyanobacteriota</taxon>
        <taxon>Cyanophyceae</taxon>
        <taxon>Nostocales</taxon>
        <taxon>Tolypothrichaceae</taxon>
        <taxon>Tolypothrix</taxon>
    </lineage>
</organism>
<evidence type="ECO:0000259" key="8">
    <source>
        <dbReference type="SMART" id="SM00062"/>
    </source>
</evidence>
<keyword evidence="7" id="KW-0812">Transmembrane</keyword>
<evidence type="ECO:0000256" key="1">
    <source>
        <dbReference type="ARBA" id="ARBA00004418"/>
    </source>
</evidence>
<dbReference type="FunFam" id="3.40.190.10:FF:000050">
    <property type="entry name" value="Sulfonate ABC transporter substrate-binding protein"/>
    <property type="match status" value="1"/>
</dbReference>
<comment type="subcellular location">
    <subcellularLocation>
        <location evidence="1">Periplasm</location>
    </subcellularLocation>
</comment>
<dbReference type="EMBL" id="JHEG04000001">
    <property type="protein sequence ID" value="KAF3889896.1"/>
    <property type="molecule type" value="Genomic_DNA"/>
</dbReference>
<dbReference type="Proteomes" id="UP000029738">
    <property type="component" value="Unassembled WGS sequence"/>
</dbReference>
<dbReference type="EMBL" id="JHEG02000059">
    <property type="protein sequence ID" value="KIE06750.1"/>
    <property type="molecule type" value="Genomic_DNA"/>
</dbReference>
<reference evidence="9" key="2">
    <citation type="submission" date="2019-11" db="EMBL/GenBank/DDBJ databases">
        <title>Improved Assembly of Tolypothrix boutellei genome.</title>
        <authorList>
            <person name="Sarangi A.N."/>
            <person name="Mukherjee M."/>
            <person name="Ghosh S."/>
            <person name="Singh D."/>
            <person name="Das A."/>
            <person name="Kant S."/>
            <person name="Prusty A."/>
            <person name="Tripathy S."/>
        </authorList>
    </citation>
    <scope>NUCLEOTIDE SEQUENCE</scope>
    <source>
        <strain evidence="9">VB521301</strain>
    </source>
</reference>
<keyword evidence="4" id="KW-0732">Signal</keyword>
<proteinExistence type="inferred from homology"/>
<evidence type="ECO:0000256" key="5">
    <source>
        <dbReference type="ARBA" id="ARBA00055538"/>
    </source>
</evidence>
<feature type="domain" description="Solute-binding protein family 3/N-terminal" evidence="8">
    <location>
        <begin position="81"/>
        <end position="299"/>
    </location>
</feature>
<feature type="transmembrane region" description="Helical" evidence="7">
    <location>
        <begin position="30"/>
        <end position="54"/>
    </location>
</feature>
<protein>
    <recommendedName>
        <fullName evidence="6">Putative aliphatic sulfonates-binding protein</fullName>
    </recommendedName>
</protein>
<dbReference type="Pfam" id="PF09084">
    <property type="entry name" value="NMT1"/>
    <property type="match status" value="1"/>
</dbReference>
<dbReference type="NCBIfam" id="TIGR01728">
    <property type="entry name" value="SsuA_fam"/>
    <property type="match status" value="1"/>
</dbReference>
<dbReference type="InterPro" id="IPR015168">
    <property type="entry name" value="SsuA/THI5"/>
</dbReference>
<keyword evidence="7" id="KW-1133">Transmembrane helix</keyword>
<evidence type="ECO:0000313" key="9">
    <source>
        <dbReference type="EMBL" id="KAF3889896.1"/>
    </source>
</evidence>
<evidence type="ECO:0000256" key="6">
    <source>
        <dbReference type="ARBA" id="ARBA00070228"/>
    </source>
</evidence>
<dbReference type="STRING" id="1479485.DA73_0236290"/>
<dbReference type="PANTHER" id="PTHR30024:SF42">
    <property type="entry name" value="ALIPHATIC SULFONATES-BINDING PROTEIN-RELATED"/>
    <property type="match status" value="1"/>
</dbReference>
<evidence type="ECO:0000313" key="10">
    <source>
        <dbReference type="EMBL" id="KIE06750.1"/>
    </source>
</evidence>
<dbReference type="InterPro" id="IPR010067">
    <property type="entry name" value="ABC_SsuA_sub-bd"/>
</dbReference>
<evidence type="ECO:0000256" key="2">
    <source>
        <dbReference type="ARBA" id="ARBA00010742"/>
    </source>
</evidence>
<keyword evidence="11" id="KW-1185">Reference proteome</keyword>
<dbReference type="Gene3D" id="3.40.190.10">
    <property type="entry name" value="Periplasmic binding protein-like II"/>
    <property type="match status" value="2"/>
</dbReference>
<keyword evidence="3" id="KW-0813">Transport</keyword>
<evidence type="ECO:0000313" key="11">
    <source>
        <dbReference type="Proteomes" id="UP000029738"/>
    </source>
</evidence>
<name>A0A0C1R387_9CYAN</name>
<keyword evidence="7" id="KW-0472">Membrane</keyword>
<dbReference type="OrthoDB" id="527543at2"/>
<reference evidence="10" key="1">
    <citation type="journal article" date="2015" name="Genome Announc.">
        <title>Draft Genome Sequence of Tolypothrix boutellei Strain VB521301.</title>
        <authorList>
            <person name="Chandrababunaidu M.M."/>
            <person name="Singh D."/>
            <person name="Sen D."/>
            <person name="Bhan S."/>
            <person name="Das S."/>
            <person name="Gupta A."/>
            <person name="Adhikary S.P."/>
            <person name="Tripathy S."/>
        </authorList>
    </citation>
    <scope>NUCLEOTIDE SEQUENCE</scope>
    <source>
        <strain evidence="10">VB521301</strain>
    </source>
</reference>
<dbReference type="GO" id="GO:0016020">
    <property type="term" value="C:membrane"/>
    <property type="evidence" value="ECO:0007669"/>
    <property type="project" value="InterPro"/>
</dbReference>
<evidence type="ECO:0000256" key="3">
    <source>
        <dbReference type="ARBA" id="ARBA00022448"/>
    </source>
</evidence>
<accession>A0A0C1R387</accession>
<dbReference type="PANTHER" id="PTHR30024">
    <property type="entry name" value="ALIPHATIC SULFONATES-BINDING PROTEIN-RELATED"/>
    <property type="match status" value="1"/>
</dbReference>
<comment type="function">
    <text evidence="5">Part of a binding-protein-dependent transport system for aliphatic sulfonates. Putative binding protein.</text>
</comment>
<dbReference type="SMART" id="SM00062">
    <property type="entry name" value="PBPb"/>
    <property type="match status" value="1"/>
</dbReference>
<gene>
    <name evidence="10" type="ORF">DA73_0236290</name>
    <name evidence="9" type="ORF">DA73_0400033820</name>
</gene>
<sequence>MLDQILQILLSQWKALTKLRFQRRDRSQGLLSVFSKPFFGAFLAGLFLSLLFAACSANNTADTSNPTATSVANSGSTKASVLRFGYQKSAILIKAKGVLEKRLQPEGVSVEWIEFPAGPQLLEALNVGSIDFGHTGESPPIFAQAAGAALTYIAGIAASPQGSAILVPQNSPIKTLADLKGKKIAFQKGSSAHYMLLQLLEKAKLQYSEIQPVYLPPADARAAFVKGSIDAWSIWDPFYAAAEKNANARVLVDGTGVNKQGGYYLASRKFADENQETIKAVLEEIQKLEEWSDKNREAVAETLSPVLGIDLDTMKRATNRKRFGVVPITDDLIATQQQVADTFYNLKLIPKKIDVKEAMLKPEQYASLSPKT</sequence>
<evidence type="ECO:0000256" key="7">
    <source>
        <dbReference type="SAM" id="Phobius"/>
    </source>
</evidence>
<comment type="similarity">
    <text evidence="2">Belongs to the bacterial solute-binding protein SsuA/TauA family.</text>
</comment>
<dbReference type="SUPFAM" id="SSF53850">
    <property type="entry name" value="Periplasmic binding protein-like II"/>
    <property type="match status" value="1"/>
</dbReference>
<dbReference type="RefSeq" id="WP_038082331.1">
    <property type="nucleotide sequence ID" value="NZ_JHEG04000001.1"/>
</dbReference>
<dbReference type="CDD" id="cd13557">
    <property type="entry name" value="PBP2_SsuA"/>
    <property type="match status" value="1"/>
</dbReference>
<dbReference type="NCBIfam" id="NF008588">
    <property type="entry name" value="PRK11553.1"/>
    <property type="match status" value="1"/>
</dbReference>
<comment type="caution">
    <text evidence="10">The sequence shown here is derived from an EMBL/GenBank/DDBJ whole genome shotgun (WGS) entry which is preliminary data.</text>
</comment>
<dbReference type="InterPro" id="IPR001638">
    <property type="entry name" value="Solute-binding_3/MltF_N"/>
</dbReference>